<dbReference type="OrthoDB" id="1433187at2759"/>
<proteinExistence type="predicted"/>
<dbReference type="Gene3D" id="1.20.1280.50">
    <property type="match status" value="1"/>
</dbReference>
<dbReference type="NCBIfam" id="TIGR01640">
    <property type="entry name" value="F_box_assoc_1"/>
    <property type="match status" value="1"/>
</dbReference>
<dbReference type="EMBL" id="DF973701">
    <property type="protein sequence ID" value="GAU38077.1"/>
    <property type="molecule type" value="Genomic_DNA"/>
</dbReference>
<dbReference type="InterPro" id="IPR056592">
    <property type="entry name" value="Beta-prop_At3g26010-like"/>
</dbReference>
<keyword evidence="3" id="KW-1185">Reference proteome</keyword>
<dbReference type="Pfam" id="PF24750">
    <property type="entry name" value="b-prop_At3g26010-like"/>
    <property type="match status" value="1"/>
</dbReference>
<reference evidence="3" key="1">
    <citation type="journal article" date="2017" name="Front. Plant Sci.">
        <title>Climate Clever Clovers: New Paradigm to Reduce the Environmental Footprint of Ruminants by Breeding Low Methanogenic Forages Utilizing Haplotype Variation.</title>
        <authorList>
            <person name="Kaur P."/>
            <person name="Appels R."/>
            <person name="Bayer P.E."/>
            <person name="Keeble-Gagnere G."/>
            <person name="Wang J."/>
            <person name="Hirakawa H."/>
            <person name="Shirasawa K."/>
            <person name="Vercoe P."/>
            <person name="Stefanova K."/>
            <person name="Durmic Z."/>
            <person name="Nichols P."/>
            <person name="Revell C."/>
            <person name="Isobe S.N."/>
            <person name="Edwards D."/>
            <person name="Erskine W."/>
        </authorList>
    </citation>
    <scope>NUCLEOTIDE SEQUENCE [LARGE SCALE GENOMIC DNA]</scope>
    <source>
        <strain evidence="3">cv. Daliak</strain>
    </source>
</reference>
<gene>
    <name evidence="2" type="ORF">TSUD_318710</name>
</gene>
<sequence length="388" mass="44449">MELPQDITFEIFSLLPAKSVCKLKSTCRPFSKFLEENTFKTKQAHNLLGRDDTCFFIQPEQIRQRYGKRVELQSLPKEQQSSGVPKNVLTFLSNSACVLASSNGLVLCRTINNDQLDLFVCNPVTKSWSFIPTLESLQINYSNFDDINLMLDCSRGSSDDFLVYHFENTMELSPTSYLCIVYHGKEGVWKTTESRFFPGGRNMKFDMPVFHNGAVHFISDSNVYFVRSSRFYKPYIMSYNLEDGTSTMLELPIEATEDCHVICDMGIFNWDKVTSSNRSICLVKLSESVFTIWVLRDYESASWQKILKVRVKELGLKEKDVDVTGFTVMNGDLLVFSTEEKIYSCGLDNERFMMVEEICQHNCGSMPRFISYSDTLRSCGINAETMPC</sequence>
<dbReference type="PANTHER" id="PTHR31672">
    <property type="entry name" value="BNACNNG10540D PROTEIN"/>
    <property type="match status" value="1"/>
</dbReference>
<dbReference type="InterPro" id="IPR001810">
    <property type="entry name" value="F-box_dom"/>
</dbReference>
<dbReference type="PANTHER" id="PTHR31672:SF13">
    <property type="entry name" value="F-BOX PROTEIN CPR30-LIKE"/>
    <property type="match status" value="1"/>
</dbReference>
<dbReference type="InterPro" id="IPR036047">
    <property type="entry name" value="F-box-like_dom_sf"/>
</dbReference>
<organism evidence="2 3">
    <name type="scientific">Trifolium subterraneum</name>
    <name type="common">Subterranean clover</name>
    <dbReference type="NCBI Taxonomy" id="3900"/>
    <lineage>
        <taxon>Eukaryota</taxon>
        <taxon>Viridiplantae</taxon>
        <taxon>Streptophyta</taxon>
        <taxon>Embryophyta</taxon>
        <taxon>Tracheophyta</taxon>
        <taxon>Spermatophyta</taxon>
        <taxon>Magnoliopsida</taxon>
        <taxon>eudicotyledons</taxon>
        <taxon>Gunneridae</taxon>
        <taxon>Pentapetalae</taxon>
        <taxon>rosids</taxon>
        <taxon>fabids</taxon>
        <taxon>Fabales</taxon>
        <taxon>Fabaceae</taxon>
        <taxon>Papilionoideae</taxon>
        <taxon>50 kb inversion clade</taxon>
        <taxon>NPAAA clade</taxon>
        <taxon>Hologalegina</taxon>
        <taxon>IRL clade</taxon>
        <taxon>Trifolieae</taxon>
        <taxon>Trifolium</taxon>
    </lineage>
</organism>
<dbReference type="PROSITE" id="PS50181">
    <property type="entry name" value="FBOX"/>
    <property type="match status" value="1"/>
</dbReference>
<dbReference type="SUPFAM" id="SSF81383">
    <property type="entry name" value="F-box domain"/>
    <property type="match status" value="1"/>
</dbReference>
<evidence type="ECO:0000259" key="1">
    <source>
        <dbReference type="PROSITE" id="PS50181"/>
    </source>
</evidence>
<dbReference type="AlphaFoldDB" id="A0A2Z6P6S8"/>
<feature type="domain" description="F-box" evidence="1">
    <location>
        <begin position="1"/>
        <end position="43"/>
    </location>
</feature>
<accession>A0A2Z6P6S8</accession>
<evidence type="ECO:0000313" key="2">
    <source>
        <dbReference type="EMBL" id="GAU38077.1"/>
    </source>
</evidence>
<protein>
    <recommendedName>
        <fullName evidence="1">F-box domain-containing protein</fullName>
    </recommendedName>
</protein>
<evidence type="ECO:0000313" key="3">
    <source>
        <dbReference type="Proteomes" id="UP000242715"/>
    </source>
</evidence>
<name>A0A2Z6P6S8_TRISU</name>
<dbReference type="InterPro" id="IPR050796">
    <property type="entry name" value="SCF_F-box_component"/>
</dbReference>
<dbReference type="Pfam" id="PF12937">
    <property type="entry name" value="F-box-like"/>
    <property type="match status" value="1"/>
</dbReference>
<dbReference type="SMART" id="SM00256">
    <property type="entry name" value="FBOX"/>
    <property type="match status" value="1"/>
</dbReference>
<dbReference type="Proteomes" id="UP000242715">
    <property type="component" value="Unassembled WGS sequence"/>
</dbReference>
<dbReference type="InterPro" id="IPR017451">
    <property type="entry name" value="F-box-assoc_interact_dom"/>
</dbReference>